<reference evidence="5 6" key="1">
    <citation type="submission" date="2016-07" db="EMBL/GenBank/DDBJ databases">
        <title>Pervasive Adenine N6-methylation of Active Genes in Fungi.</title>
        <authorList>
            <consortium name="DOE Joint Genome Institute"/>
            <person name="Mondo S.J."/>
            <person name="Dannebaum R.O."/>
            <person name="Kuo R.C."/>
            <person name="Labutti K."/>
            <person name="Haridas S."/>
            <person name="Kuo A."/>
            <person name="Salamov A."/>
            <person name="Ahrendt S.R."/>
            <person name="Lipzen A."/>
            <person name="Sullivan W."/>
            <person name="Andreopoulos W.B."/>
            <person name="Clum A."/>
            <person name="Lindquist E."/>
            <person name="Daum C."/>
            <person name="Ramamoorthy G.K."/>
            <person name="Gryganskyi A."/>
            <person name="Culley D."/>
            <person name="Magnuson J.K."/>
            <person name="James T.Y."/>
            <person name="O'Malley M.A."/>
            <person name="Stajich J.E."/>
            <person name="Spatafora J.W."/>
            <person name="Visel A."/>
            <person name="Grigoriev I.V."/>
        </authorList>
    </citation>
    <scope>NUCLEOTIDE SEQUENCE [LARGE SCALE GENOMIC DNA]</scope>
    <source>
        <strain evidence="5 6">NRRL 3301</strain>
    </source>
</reference>
<protein>
    <submittedName>
        <fullName evidence="5">Ankyrin</fullName>
    </submittedName>
</protein>
<accession>A0A1X2GTG8</accession>
<dbReference type="STRING" id="101127.A0A1X2GTG8"/>
<keyword evidence="6" id="KW-1185">Reference proteome</keyword>
<dbReference type="EMBL" id="MCGT01000003">
    <property type="protein sequence ID" value="ORX61307.1"/>
    <property type="molecule type" value="Genomic_DNA"/>
</dbReference>
<dbReference type="InterPro" id="IPR036770">
    <property type="entry name" value="Ankyrin_rpt-contain_sf"/>
</dbReference>
<dbReference type="PANTHER" id="PTHR24201:SF2">
    <property type="entry name" value="ANKYRIN REPEAT DOMAIN-CONTAINING PROTEIN 42"/>
    <property type="match status" value="1"/>
</dbReference>
<feature type="repeat" description="ANK" evidence="3">
    <location>
        <begin position="82"/>
        <end position="110"/>
    </location>
</feature>
<feature type="compositionally biased region" description="Basic residues" evidence="4">
    <location>
        <begin position="18"/>
        <end position="28"/>
    </location>
</feature>
<keyword evidence="2 3" id="KW-0040">ANK repeat</keyword>
<evidence type="ECO:0000313" key="6">
    <source>
        <dbReference type="Proteomes" id="UP000242146"/>
    </source>
</evidence>
<dbReference type="Pfam" id="PF12796">
    <property type="entry name" value="Ank_2"/>
    <property type="match status" value="1"/>
</dbReference>
<dbReference type="InterPro" id="IPR050776">
    <property type="entry name" value="Ank_Repeat/CDKN_Inhibitor"/>
</dbReference>
<evidence type="ECO:0000313" key="5">
    <source>
        <dbReference type="EMBL" id="ORX61307.1"/>
    </source>
</evidence>
<evidence type="ECO:0000256" key="1">
    <source>
        <dbReference type="ARBA" id="ARBA00022737"/>
    </source>
</evidence>
<proteinExistence type="predicted"/>
<dbReference type="InterPro" id="IPR002110">
    <property type="entry name" value="Ankyrin_rpt"/>
</dbReference>
<dbReference type="OrthoDB" id="341259at2759"/>
<evidence type="ECO:0000256" key="2">
    <source>
        <dbReference type="ARBA" id="ARBA00023043"/>
    </source>
</evidence>
<dbReference type="PROSITE" id="PS50297">
    <property type="entry name" value="ANK_REP_REGION"/>
    <property type="match status" value="1"/>
</dbReference>
<dbReference type="SMART" id="SM00248">
    <property type="entry name" value="ANK"/>
    <property type="match status" value="3"/>
</dbReference>
<dbReference type="PANTHER" id="PTHR24201">
    <property type="entry name" value="ANK_REP_REGION DOMAIN-CONTAINING PROTEIN"/>
    <property type="match status" value="1"/>
</dbReference>
<feature type="compositionally biased region" description="Polar residues" evidence="4">
    <location>
        <begin position="1"/>
        <end position="11"/>
    </location>
</feature>
<dbReference type="Gene3D" id="1.25.40.20">
    <property type="entry name" value="Ankyrin repeat-containing domain"/>
    <property type="match status" value="1"/>
</dbReference>
<comment type="caution">
    <text evidence="5">The sequence shown here is derived from an EMBL/GenBank/DDBJ whole genome shotgun (WGS) entry which is preliminary data.</text>
</comment>
<gene>
    <name evidence="5" type="ORF">DM01DRAFT_1331920</name>
</gene>
<evidence type="ECO:0000256" key="3">
    <source>
        <dbReference type="PROSITE-ProRule" id="PRU00023"/>
    </source>
</evidence>
<dbReference type="Proteomes" id="UP000242146">
    <property type="component" value="Unassembled WGS sequence"/>
</dbReference>
<organism evidence="5 6">
    <name type="scientific">Hesseltinella vesiculosa</name>
    <dbReference type="NCBI Taxonomy" id="101127"/>
    <lineage>
        <taxon>Eukaryota</taxon>
        <taxon>Fungi</taxon>
        <taxon>Fungi incertae sedis</taxon>
        <taxon>Mucoromycota</taxon>
        <taxon>Mucoromycotina</taxon>
        <taxon>Mucoromycetes</taxon>
        <taxon>Mucorales</taxon>
        <taxon>Cunninghamellaceae</taxon>
        <taxon>Hesseltinella</taxon>
    </lineage>
</organism>
<sequence length="266" mass="29215">MKSDNSASARTPNDILHKPIKSAKRHPQKPSAATSKLKNLILNKSEADKLMIACGQNDVEAVKQLLETTCPPLNLDLIRDSRLRSPLLVACAAGNAAIVRLLIEHGASVNNPVGDIIGNLPLDLAVVSNNVETILTLLDAGAYIYPPLQPVNGNGKSIIPTRHRAVKRTPLQLAQSRLNLLLQQSPCRNNSARYPEFVSQVLKVIRILKYYMHSASSGHDTNPLDALETLTTKLSAVHIEEKQDDATMEELWRIVKDLNLNSERPP</sequence>
<name>A0A1X2GTG8_9FUNG</name>
<dbReference type="SUPFAM" id="SSF48403">
    <property type="entry name" value="Ankyrin repeat"/>
    <property type="match status" value="1"/>
</dbReference>
<dbReference type="PROSITE" id="PS50088">
    <property type="entry name" value="ANK_REPEAT"/>
    <property type="match status" value="1"/>
</dbReference>
<feature type="region of interest" description="Disordered" evidence="4">
    <location>
        <begin position="1"/>
        <end position="33"/>
    </location>
</feature>
<keyword evidence="1" id="KW-0677">Repeat</keyword>
<dbReference type="GO" id="GO:0005634">
    <property type="term" value="C:nucleus"/>
    <property type="evidence" value="ECO:0007669"/>
    <property type="project" value="TreeGrafter"/>
</dbReference>
<evidence type="ECO:0000256" key="4">
    <source>
        <dbReference type="SAM" id="MobiDB-lite"/>
    </source>
</evidence>
<dbReference type="AlphaFoldDB" id="A0A1X2GTG8"/>